<dbReference type="InterPro" id="IPR000943">
    <property type="entry name" value="RNA_pol_sigma70"/>
</dbReference>
<dbReference type="PANTHER" id="PTHR30603:SF62">
    <property type="entry name" value="RNA POLYMERASE SIGMA FACTOR SIGA"/>
    <property type="match status" value="1"/>
</dbReference>
<evidence type="ECO:0000313" key="6">
    <source>
        <dbReference type="EMBL" id="ABG50569.1"/>
    </source>
</evidence>
<dbReference type="GO" id="GO:0003677">
    <property type="term" value="F:DNA binding"/>
    <property type="evidence" value="ECO:0007669"/>
    <property type="project" value="UniProtKB-KW"/>
</dbReference>
<dbReference type="Pfam" id="PF04542">
    <property type="entry name" value="Sigma70_r2"/>
    <property type="match status" value="1"/>
</dbReference>
<evidence type="ECO:0000256" key="4">
    <source>
        <dbReference type="ARBA" id="ARBA00023163"/>
    </source>
</evidence>
<dbReference type="GO" id="GO:0016987">
    <property type="term" value="F:sigma factor activity"/>
    <property type="evidence" value="ECO:0007669"/>
    <property type="project" value="UniProtKB-KW"/>
</dbReference>
<dbReference type="InterPro" id="IPR013324">
    <property type="entry name" value="RNA_pol_sigma_r3/r4-like"/>
</dbReference>
<keyword evidence="3" id="KW-0238">DNA-binding</keyword>
<sequence length="496" mass="58649">MIMIGHTLELDDLKKISSPKKIVALFEKLGFNFQIEHLDIEQLELPSYCRETIDNTYKIYNPNQEELQVFLLELRQEKFKTNYKEQERIITISQGILRNKNNFLLIATKKYNKLIIVAPHRRENQNIKISIKWWLIDCQNPNYYDTYWLENVAINNCEPTEELTNKHNSEGSYDPDIEPPTGTFTEDSIQLYYKQVNSFARLHPEEEIHLAHQIDGLLALEKIYEKLEEKLNRSPNEIEWATEAKMSKWELCDRLEQGRRAKNQMVTANLRLVTSVAKRYQNRGLDFQDLIQEGVIGLLRATEKFDHTKGYKFSTYGIWWIRQAITRAICDYSRIVRLPVYLYETISQIKKIVKQISIECSPLTAEEVATRMEMTTEKLQFIIECAQETLSLDYPINKGENIIYKEMIKFNGETPTKYVFENCLQEDVESVLKTLTERERNVLQMRFGLDDGQEKTLKEIGDTFNLTRERIRQIEAKALRKLEDPKRNHILREYIH</sequence>
<organism evidence="6">
    <name type="scientific">Trichodesmium erythraeum (strain IMS101)</name>
    <dbReference type="NCBI Taxonomy" id="203124"/>
    <lineage>
        <taxon>Bacteria</taxon>
        <taxon>Bacillati</taxon>
        <taxon>Cyanobacteriota</taxon>
        <taxon>Cyanophyceae</taxon>
        <taxon>Oscillatoriophycideae</taxon>
        <taxon>Oscillatoriales</taxon>
        <taxon>Microcoleaceae</taxon>
        <taxon>Trichodesmium</taxon>
    </lineage>
</organism>
<dbReference type="SUPFAM" id="SSF88659">
    <property type="entry name" value="Sigma3 and sigma4 domains of RNA polymerase sigma factors"/>
    <property type="match status" value="2"/>
</dbReference>
<dbReference type="NCBIfam" id="TIGR02937">
    <property type="entry name" value="sigma70-ECF"/>
    <property type="match status" value="1"/>
</dbReference>
<dbReference type="InterPro" id="IPR007627">
    <property type="entry name" value="RNA_pol_sigma70_r2"/>
</dbReference>
<keyword evidence="2" id="KW-0731">Sigma factor</keyword>
<keyword evidence="1" id="KW-0805">Transcription regulation</keyword>
<dbReference type="STRING" id="203124.Tery_1214"/>
<proteinExistence type="predicted"/>
<accession>Q116K5</accession>
<dbReference type="PANTHER" id="PTHR30603">
    <property type="entry name" value="RNA POLYMERASE SIGMA FACTOR RPO"/>
    <property type="match status" value="1"/>
</dbReference>
<dbReference type="Gene3D" id="1.10.10.10">
    <property type="entry name" value="Winged helix-like DNA-binding domain superfamily/Winged helix DNA-binding domain"/>
    <property type="match status" value="2"/>
</dbReference>
<evidence type="ECO:0000259" key="5">
    <source>
        <dbReference type="PROSITE" id="PS00716"/>
    </source>
</evidence>
<feature type="domain" description="RNA polymerase sigma-70" evidence="5">
    <location>
        <begin position="456"/>
        <end position="482"/>
    </location>
</feature>
<dbReference type="Pfam" id="PF04545">
    <property type="entry name" value="Sigma70_r4"/>
    <property type="match status" value="1"/>
</dbReference>
<dbReference type="SUPFAM" id="SSF88946">
    <property type="entry name" value="Sigma2 domain of RNA polymerase sigma factors"/>
    <property type="match status" value="1"/>
</dbReference>
<dbReference type="PRINTS" id="PR00046">
    <property type="entry name" value="SIGMA70FCT"/>
</dbReference>
<dbReference type="GO" id="GO:0006352">
    <property type="term" value="P:DNA-templated transcription initiation"/>
    <property type="evidence" value="ECO:0007669"/>
    <property type="project" value="InterPro"/>
</dbReference>
<dbReference type="InterPro" id="IPR013325">
    <property type="entry name" value="RNA_pol_sigma_r2"/>
</dbReference>
<dbReference type="InterPro" id="IPR036388">
    <property type="entry name" value="WH-like_DNA-bd_sf"/>
</dbReference>
<dbReference type="Pfam" id="PF04539">
    <property type="entry name" value="Sigma70_r3"/>
    <property type="match status" value="1"/>
</dbReference>
<name>Q116K5_TRIEI</name>
<keyword evidence="4" id="KW-0804">Transcription</keyword>
<dbReference type="Gene3D" id="1.10.601.10">
    <property type="entry name" value="RNA Polymerase Primary Sigma Factor"/>
    <property type="match status" value="1"/>
</dbReference>
<dbReference type="KEGG" id="ter:Tery_1214"/>
<dbReference type="eggNOG" id="COG0568">
    <property type="taxonomic scope" value="Bacteria"/>
</dbReference>
<dbReference type="InterPro" id="IPR007624">
    <property type="entry name" value="RNA_pol_sigma70_r3"/>
</dbReference>
<gene>
    <name evidence="6" type="ordered locus">Tery_1214</name>
</gene>
<dbReference type="PROSITE" id="PS00716">
    <property type="entry name" value="SIGMA70_2"/>
    <property type="match status" value="1"/>
</dbReference>
<evidence type="ECO:0000256" key="1">
    <source>
        <dbReference type="ARBA" id="ARBA00023015"/>
    </source>
</evidence>
<reference evidence="6" key="1">
    <citation type="submission" date="2006-06" db="EMBL/GenBank/DDBJ databases">
        <title>Complete sequence of Trichodesmium erythraeum IMS101.</title>
        <authorList>
            <consortium name="US DOE Joint Genome Institute"/>
            <person name="Copeland A."/>
            <person name="Lucas S."/>
            <person name="Lapidus A."/>
            <person name="Barry K."/>
            <person name="Detter J.C."/>
            <person name="Glavina del Rio T."/>
            <person name="Hammon N."/>
            <person name="Israni S."/>
            <person name="Dalin E."/>
            <person name="Tice H."/>
            <person name="Pitluck S."/>
            <person name="Kiss H."/>
            <person name="Munk A.C."/>
            <person name="Brettin T."/>
            <person name="Bruce D."/>
            <person name="Han C."/>
            <person name="Tapia R."/>
            <person name="Gilna P."/>
            <person name="Schmutz J."/>
            <person name="Larimer F."/>
            <person name="Land M."/>
            <person name="Hauser L."/>
            <person name="Kyrpides N."/>
            <person name="Kim E."/>
            <person name="Richardson P."/>
        </authorList>
    </citation>
    <scope>NUCLEOTIDE SEQUENCE [LARGE SCALE GENOMIC DNA]</scope>
    <source>
        <strain evidence="6">IMS101</strain>
    </source>
</reference>
<dbReference type="EMBL" id="CP000393">
    <property type="protein sequence ID" value="ABG50569.1"/>
    <property type="molecule type" value="Genomic_DNA"/>
</dbReference>
<evidence type="ECO:0000256" key="3">
    <source>
        <dbReference type="ARBA" id="ARBA00023125"/>
    </source>
</evidence>
<dbReference type="InterPro" id="IPR050239">
    <property type="entry name" value="Sigma-70_RNA_pol_init_factors"/>
</dbReference>
<protein>
    <submittedName>
        <fullName evidence="6">RNA polymerase, sigma 28 subunit</fullName>
    </submittedName>
</protein>
<dbReference type="HOGENOM" id="CLU_549729_0_0_3"/>
<dbReference type="InterPro" id="IPR007630">
    <property type="entry name" value="RNA_pol_sigma70_r4"/>
</dbReference>
<evidence type="ECO:0000256" key="2">
    <source>
        <dbReference type="ARBA" id="ARBA00023082"/>
    </source>
</evidence>
<dbReference type="InterPro" id="IPR014284">
    <property type="entry name" value="RNA_pol_sigma-70_dom"/>
</dbReference>
<dbReference type="CDD" id="cd06171">
    <property type="entry name" value="Sigma70_r4"/>
    <property type="match status" value="1"/>
</dbReference>
<dbReference type="AlphaFoldDB" id="Q116K5"/>